<accession>A0A1Y0AZZ4</accession>
<geneLocation type="mitochondrion" evidence="1"/>
<keyword evidence="1" id="KW-0496">Mitochondrion</keyword>
<dbReference type="AlphaFoldDB" id="A0A1Y0AZZ4"/>
<reference evidence="1" key="1">
    <citation type="submission" date="2017-03" db="EMBL/GenBank/DDBJ databases">
        <title>The mitochondrial genome of the carnivorous plant Utricularia reniformis (Lentibulariaceae): structure, comparative analysis and evolutionary landmarks.</title>
        <authorList>
            <person name="Silva S.R."/>
            <person name="Alvarenga D.O."/>
            <person name="Michael T.P."/>
            <person name="Miranda V.F.O."/>
            <person name="Varani A.M."/>
        </authorList>
    </citation>
    <scope>NUCLEOTIDE SEQUENCE</scope>
</reference>
<proteinExistence type="predicted"/>
<evidence type="ECO:0000313" key="1">
    <source>
        <dbReference type="EMBL" id="ART30756.1"/>
    </source>
</evidence>
<dbReference type="EMBL" id="KY774314">
    <property type="protein sequence ID" value="ART30756.1"/>
    <property type="molecule type" value="Genomic_DNA"/>
</dbReference>
<gene>
    <name evidence="1" type="ORF">AEK19_MT0500</name>
</gene>
<name>A0A1Y0AZZ4_9LAMI</name>
<sequence>MSGTDCKFRLPCKARYDKERSKTRIEYSTLSSSISSSSQSKGPLGLYMALPGAT</sequence>
<protein>
    <submittedName>
        <fullName evidence="1">Uncharacterized protein</fullName>
    </submittedName>
</protein>
<organism evidence="1">
    <name type="scientific">Utricularia reniformis</name>
    <dbReference type="NCBI Taxonomy" id="192314"/>
    <lineage>
        <taxon>Eukaryota</taxon>
        <taxon>Viridiplantae</taxon>
        <taxon>Streptophyta</taxon>
        <taxon>Embryophyta</taxon>
        <taxon>Tracheophyta</taxon>
        <taxon>Spermatophyta</taxon>
        <taxon>Magnoliopsida</taxon>
        <taxon>eudicotyledons</taxon>
        <taxon>Gunneridae</taxon>
        <taxon>Pentapetalae</taxon>
        <taxon>asterids</taxon>
        <taxon>lamiids</taxon>
        <taxon>Lamiales</taxon>
        <taxon>Lentibulariaceae</taxon>
        <taxon>Utricularia</taxon>
    </lineage>
</organism>